<keyword evidence="2" id="KW-1185">Reference proteome</keyword>
<accession>A0A0M0GB98</accession>
<protein>
    <submittedName>
        <fullName evidence="1">Uncharacterized protein</fullName>
    </submittedName>
</protein>
<name>A0A0M0GB98_SPOGL</name>
<dbReference type="Proteomes" id="UP000037109">
    <property type="component" value="Unassembled WGS sequence"/>
</dbReference>
<dbReference type="AlphaFoldDB" id="A0A0M0GB98"/>
<sequence>MDKHFSKRLPKSNIIVISLLVLHKLVQINEKHGALPGGEIMYFGQFDIHKGDGVLCNENV</sequence>
<dbReference type="STRING" id="1459.AF332_10380"/>
<proteinExistence type="predicted"/>
<comment type="caution">
    <text evidence="1">The sequence shown here is derived from an EMBL/GenBank/DDBJ whole genome shotgun (WGS) entry which is preliminary data.</text>
</comment>
<reference evidence="2" key="1">
    <citation type="submission" date="2015-07" db="EMBL/GenBank/DDBJ databases">
        <title>Fjat-10036 dsm4.</title>
        <authorList>
            <person name="Liu B."/>
            <person name="Wang J."/>
            <person name="Zhu Y."/>
            <person name="Liu G."/>
            <person name="Chen Q."/>
            <person name="Chen Z."/>
            <person name="Lan J."/>
            <person name="Che J."/>
            <person name="Ge C."/>
            <person name="Shi H."/>
            <person name="Pan Z."/>
            <person name="Liu X."/>
        </authorList>
    </citation>
    <scope>NUCLEOTIDE SEQUENCE [LARGE SCALE GENOMIC DNA]</scope>
    <source>
        <strain evidence="2">DSM 4</strain>
    </source>
</reference>
<dbReference type="PATRIC" id="fig|1459.3.peg.2210"/>
<dbReference type="EMBL" id="LGUF01000007">
    <property type="protein sequence ID" value="KON87180.1"/>
    <property type="molecule type" value="Genomic_DNA"/>
</dbReference>
<gene>
    <name evidence="1" type="ORF">AF332_10380</name>
</gene>
<evidence type="ECO:0000313" key="2">
    <source>
        <dbReference type="Proteomes" id="UP000037109"/>
    </source>
</evidence>
<organism evidence="1 2">
    <name type="scientific">Sporosarcina globispora</name>
    <name type="common">Bacillus globisporus</name>
    <dbReference type="NCBI Taxonomy" id="1459"/>
    <lineage>
        <taxon>Bacteria</taxon>
        <taxon>Bacillati</taxon>
        <taxon>Bacillota</taxon>
        <taxon>Bacilli</taxon>
        <taxon>Bacillales</taxon>
        <taxon>Caryophanaceae</taxon>
        <taxon>Sporosarcina</taxon>
    </lineage>
</organism>
<evidence type="ECO:0000313" key="1">
    <source>
        <dbReference type="EMBL" id="KON87180.1"/>
    </source>
</evidence>